<evidence type="ECO:0000256" key="11">
    <source>
        <dbReference type="PIRSR" id="PIRSR604809-1"/>
    </source>
</evidence>
<feature type="modified residue" description="O-AMP-tyrosine" evidence="14">
    <location>
        <position position="402"/>
    </location>
</feature>
<feature type="binding site" evidence="12">
    <location>
        <begin position="274"/>
        <end position="276"/>
    </location>
    <ligand>
        <name>ATP</name>
        <dbReference type="ChEBI" id="CHEBI:30616"/>
    </ligand>
</feature>
<gene>
    <name evidence="19" type="ORF">TU94_04320</name>
</gene>
<evidence type="ECO:0000256" key="9">
    <source>
        <dbReference type="ARBA" id="ARBA00030668"/>
    </source>
</evidence>
<dbReference type="PROSITE" id="PS00181">
    <property type="entry name" value="GLNA_ATP"/>
    <property type="match status" value="1"/>
</dbReference>
<evidence type="ECO:0000313" key="19">
    <source>
        <dbReference type="EMBL" id="AJP00817.1"/>
    </source>
</evidence>
<dbReference type="GO" id="GO:0019740">
    <property type="term" value="P:nitrogen utilization"/>
    <property type="evidence" value="ECO:0007669"/>
    <property type="project" value="TreeGrafter"/>
</dbReference>
<keyword evidence="5" id="KW-0963">Cytoplasm</keyword>
<dbReference type="OrthoDB" id="9807095at2"/>
<feature type="domain" description="GS beta-grasp" evidence="17">
    <location>
        <begin position="15"/>
        <end position="99"/>
    </location>
</feature>
<dbReference type="SUPFAM" id="SSF55931">
    <property type="entry name" value="Glutamine synthetase/guanido kinase"/>
    <property type="match status" value="1"/>
</dbReference>
<keyword evidence="7 12" id="KW-0547">Nucleotide-binding</keyword>
<protein>
    <recommendedName>
        <fullName evidence="4">Glutamine synthetase</fullName>
        <ecNumber evidence="3">6.3.1.2</ecNumber>
    </recommendedName>
    <alternativeName>
        <fullName evidence="9">Glutamate--ammonia ligase</fullName>
    </alternativeName>
    <alternativeName>
        <fullName evidence="10">Glutamine synthetase I beta</fullName>
    </alternativeName>
</protein>
<feature type="binding site" evidence="11">
    <location>
        <position position="325"/>
    </location>
    <ligand>
        <name>L-glutamate</name>
        <dbReference type="ChEBI" id="CHEBI:29985"/>
    </ligand>
</feature>
<feature type="binding site" evidence="13">
    <location>
        <position position="132"/>
    </location>
    <ligand>
        <name>Mg(2+)</name>
        <dbReference type="ChEBI" id="CHEBI:18420"/>
        <label>1</label>
    </ligand>
</feature>
<dbReference type="PATRIC" id="fig|477245.3.peg.952"/>
<dbReference type="AlphaFoldDB" id="A0A0C5FM25"/>
<feature type="binding site" evidence="11">
    <location>
        <position position="364"/>
    </location>
    <ligand>
        <name>L-glutamate</name>
        <dbReference type="ChEBI" id="CHEBI:29985"/>
    </ligand>
</feature>
<feature type="domain" description="GS catalytic" evidence="18">
    <location>
        <begin position="107"/>
        <end position="474"/>
    </location>
</feature>
<dbReference type="PANTHER" id="PTHR43407">
    <property type="entry name" value="GLUTAMINE SYNTHETASE"/>
    <property type="match status" value="1"/>
</dbReference>
<dbReference type="InterPro" id="IPR027303">
    <property type="entry name" value="Gln_synth_gly_rich_site"/>
</dbReference>
<comment type="similarity">
    <text evidence="2 15 16">Belongs to the glutamine synthetase family.</text>
</comment>
<feature type="binding site" evidence="11">
    <location>
        <position position="331"/>
    </location>
    <ligand>
        <name>L-glutamate</name>
        <dbReference type="ChEBI" id="CHEBI:29985"/>
    </ligand>
</feature>
<feature type="binding site" evidence="12">
    <location>
        <position position="343"/>
    </location>
    <ligand>
        <name>ATP</name>
        <dbReference type="ChEBI" id="CHEBI:30616"/>
    </ligand>
</feature>
<keyword evidence="20" id="KW-1185">Reference proteome</keyword>
<evidence type="ECO:0000256" key="6">
    <source>
        <dbReference type="ARBA" id="ARBA00022598"/>
    </source>
</evidence>
<evidence type="ECO:0000256" key="7">
    <source>
        <dbReference type="ARBA" id="ARBA00022741"/>
    </source>
</evidence>
<dbReference type="InterPro" id="IPR036651">
    <property type="entry name" value="Gln_synt_N_sf"/>
</dbReference>
<dbReference type="HOGENOM" id="CLU_017290_1_2_11"/>
<accession>A0A0C5FM25</accession>
<evidence type="ECO:0000256" key="12">
    <source>
        <dbReference type="PIRSR" id="PIRSR604809-2"/>
    </source>
</evidence>
<dbReference type="GO" id="GO:0004356">
    <property type="term" value="F:glutamine synthetase activity"/>
    <property type="evidence" value="ECO:0007669"/>
    <property type="project" value="UniProtKB-EC"/>
</dbReference>
<dbReference type="InterPro" id="IPR008147">
    <property type="entry name" value="Gln_synt_N"/>
</dbReference>
<comment type="cofactor">
    <cofactor evidence="13">
        <name>Mg(2+)</name>
        <dbReference type="ChEBI" id="CHEBI:18420"/>
    </cofactor>
    <text evidence="13">Binds 2 Mg(2+) ions per subunit.</text>
</comment>
<feature type="binding site" evidence="12">
    <location>
        <begin position="226"/>
        <end position="228"/>
    </location>
    <ligand>
        <name>ATP</name>
        <dbReference type="ChEBI" id="CHEBI:30616"/>
    </ligand>
</feature>
<dbReference type="RefSeq" id="WP_044379420.1">
    <property type="nucleotide sequence ID" value="NZ_CP010849.1"/>
</dbReference>
<proteinExistence type="inferred from homology"/>
<organism evidence="19 20">
    <name type="scientific">Streptomyces cyaneogriseus subsp. noncyanogenus</name>
    <dbReference type="NCBI Taxonomy" id="477245"/>
    <lineage>
        <taxon>Bacteria</taxon>
        <taxon>Bacillati</taxon>
        <taxon>Actinomycetota</taxon>
        <taxon>Actinomycetes</taxon>
        <taxon>Kitasatosporales</taxon>
        <taxon>Streptomycetaceae</taxon>
        <taxon>Streptomyces</taxon>
    </lineage>
</organism>
<dbReference type="Pfam" id="PF00120">
    <property type="entry name" value="Gln-synt_C"/>
    <property type="match status" value="1"/>
</dbReference>
<dbReference type="EC" id="6.3.1.2" evidence="3"/>
<evidence type="ECO:0000256" key="15">
    <source>
        <dbReference type="PROSITE-ProRule" id="PRU01330"/>
    </source>
</evidence>
<dbReference type="PROSITE" id="PS51987">
    <property type="entry name" value="GS_CATALYTIC"/>
    <property type="match status" value="1"/>
</dbReference>
<dbReference type="GO" id="GO:0006542">
    <property type="term" value="P:glutamine biosynthetic process"/>
    <property type="evidence" value="ECO:0007669"/>
    <property type="project" value="InterPro"/>
</dbReference>
<dbReference type="PANTHER" id="PTHR43407:SF1">
    <property type="entry name" value="LENGSIN"/>
    <property type="match status" value="1"/>
</dbReference>
<keyword evidence="14" id="KW-0597">Phosphoprotein</keyword>
<dbReference type="KEGG" id="scw:TU94_04320"/>
<evidence type="ECO:0000259" key="17">
    <source>
        <dbReference type="PROSITE" id="PS51986"/>
    </source>
</evidence>
<keyword evidence="13" id="KW-0479">Metal-binding</keyword>
<evidence type="ECO:0000256" key="1">
    <source>
        <dbReference type="ARBA" id="ARBA00004496"/>
    </source>
</evidence>
<keyword evidence="6" id="KW-0436">Ligase</keyword>
<dbReference type="SMART" id="SM01230">
    <property type="entry name" value="Gln-synt_C"/>
    <property type="match status" value="1"/>
</dbReference>
<evidence type="ECO:0000256" key="8">
    <source>
        <dbReference type="ARBA" id="ARBA00022840"/>
    </source>
</evidence>
<evidence type="ECO:0000259" key="18">
    <source>
        <dbReference type="PROSITE" id="PS51987"/>
    </source>
</evidence>
<dbReference type="NCBIfam" id="TIGR00653">
    <property type="entry name" value="GlnA"/>
    <property type="match status" value="1"/>
</dbReference>
<dbReference type="SUPFAM" id="SSF54368">
    <property type="entry name" value="Glutamine synthetase, N-terminal domain"/>
    <property type="match status" value="1"/>
</dbReference>
<feature type="binding site" evidence="12">
    <location>
        <position position="210"/>
    </location>
    <ligand>
        <name>ATP</name>
        <dbReference type="ChEBI" id="CHEBI:30616"/>
    </ligand>
</feature>
<dbReference type="InterPro" id="IPR004809">
    <property type="entry name" value="Gln_synth_I"/>
</dbReference>
<dbReference type="GO" id="GO:0005524">
    <property type="term" value="F:ATP binding"/>
    <property type="evidence" value="ECO:0007669"/>
    <property type="project" value="UniProtKB-KW"/>
</dbReference>
<evidence type="ECO:0000256" key="4">
    <source>
        <dbReference type="ARBA" id="ARBA00021364"/>
    </source>
</evidence>
<comment type="subcellular location">
    <subcellularLocation>
        <location evidence="1">Cytoplasm</location>
    </subcellularLocation>
</comment>
<dbReference type="EMBL" id="CP010849">
    <property type="protein sequence ID" value="AJP00817.1"/>
    <property type="molecule type" value="Genomic_DNA"/>
</dbReference>
<evidence type="ECO:0000256" key="16">
    <source>
        <dbReference type="RuleBase" id="RU000384"/>
    </source>
</evidence>
<dbReference type="Proteomes" id="UP000032234">
    <property type="component" value="Chromosome"/>
</dbReference>
<dbReference type="GO" id="GO:0046872">
    <property type="term" value="F:metal ion binding"/>
    <property type="evidence" value="ECO:0007669"/>
    <property type="project" value="UniProtKB-KW"/>
</dbReference>
<feature type="binding site" evidence="11">
    <location>
        <begin position="267"/>
        <end position="268"/>
    </location>
    <ligand>
        <name>L-glutamate</name>
        <dbReference type="ChEBI" id="CHEBI:29985"/>
    </ligand>
</feature>
<dbReference type="GO" id="GO:0016020">
    <property type="term" value="C:membrane"/>
    <property type="evidence" value="ECO:0007669"/>
    <property type="project" value="TreeGrafter"/>
</dbReference>
<feature type="binding site" evidence="13">
    <location>
        <position position="134"/>
    </location>
    <ligand>
        <name>Mg(2+)</name>
        <dbReference type="ChEBI" id="CHEBI:18420"/>
        <label>1</label>
    </ligand>
</feature>
<evidence type="ECO:0000256" key="10">
    <source>
        <dbReference type="ARBA" id="ARBA00033230"/>
    </source>
</evidence>
<feature type="binding site" evidence="13">
    <location>
        <position position="272"/>
    </location>
    <ligand>
        <name>Mg(2+)</name>
        <dbReference type="ChEBI" id="CHEBI:18420"/>
        <label>1</label>
    </ligand>
</feature>
<name>A0A0C5FM25_9ACTN</name>
<keyword evidence="13" id="KW-0460">Magnesium</keyword>
<dbReference type="PROSITE" id="PS51986">
    <property type="entry name" value="GS_BETA_GRASP"/>
    <property type="match status" value="1"/>
</dbReference>
<feature type="binding site" evidence="13">
    <location>
        <position position="223"/>
    </location>
    <ligand>
        <name>Mg(2+)</name>
        <dbReference type="ChEBI" id="CHEBI:18420"/>
        <label>1</label>
    </ligand>
</feature>
<evidence type="ECO:0000313" key="20">
    <source>
        <dbReference type="Proteomes" id="UP000032234"/>
    </source>
</evidence>
<dbReference type="Gene3D" id="3.10.20.70">
    <property type="entry name" value="Glutamine synthetase, N-terminal domain"/>
    <property type="match status" value="1"/>
</dbReference>
<keyword evidence="8 12" id="KW-0067">ATP-binding</keyword>
<dbReference type="InterPro" id="IPR014746">
    <property type="entry name" value="Gln_synth/guanido_kin_cat_dom"/>
</dbReference>
<evidence type="ECO:0000256" key="13">
    <source>
        <dbReference type="PIRSR" id="PIRSR604809-3"/>
    </source>
</evidence>
<dbReference type="STRING" id="477245.TU94_04320"/>
<dbReference type="Gene3D" id="3.30.590.10">
    <property type="entry name" value="Glutamine synthetase/guanido kinase, catalytic domain"/>
    <property type="match status" value="1"/>
</dbReference>
<feature type="binding site" evidence="13">
    <location>
        <position position="362"/>
    </location>
    <ligand>
        <name>Mg(2+)</name>
        <dbReference type="ChEBI" id="CHEBI:18420"/>
        <label>1</label>
    </ligand>
</feature>
<dbReference type="InterPro" id="IPR008146">
    <property type="entry name" value="Gln_synth_cat_dom"/>
</dbReference>
<sequence>MSPSPDDLVRRIADEEVRFLDIRFCDLLGRVQHFSLPAAAVTPSLLADGVAFDGCSIRGFQSIDKSDMLLLPDLGSAWIDPFRDRRTLVVNSFVHDPATGEPFSRDPRHVARKAEAHLAASGIADRAFFGPEPEFYIFDSIRFGEDANAAFHHIDSAEGWWNTGREEEGGNLGYRIPYKEGYSPVSPHDRFADLRDTMVALLEDCGIAVEKSHHEVSSGGQTEINYVYGTLLRSADELQLLKYVVKNAAWRHGKSVTFMPKPLQGDNGNALHVHQSLWKDGEPLFHDPLGYGGLSDTARYYIGGIMRHAASLCALTNPSLNSYHRLLPGFEAPVNLVYSQGNRSASVRVPVTGDDARAKRVEIRFPDATGNPYLAFSALLMAGLDGIRNKTEPPAPIDADLYTSEGADGRPLGRLPESLGEAVRALEEDHDYLLAGDVFTPDLIETHIRLKREREIDAIRHRPHPYEFALYYDA</sequence>
<feature type="binding site" evidence="13">
    <location>
        <position position="215"/>
    </location>
    <ligand>
        <name>Mg(2+)</name>
        <dbReference type="ChEBI" id="CHEBI:18420"/>
        <label>1</label>
    </ligand>
</feature>
<evidence type="ECO:0000256" key="2">
    <source>
        <dbReference type="ARBA" id="ARBA00009897"/>
    </source>
</evidence>
<dbReference type="GO" id="GO:0005737">
    <property type="term" value="C:cytoplasm"/>
    <property type="evidence" value="ECO:0007669"/>
    <property type="project" value="UniProtKB-SubCell"/>
</dbReference>
<dbReference type="Pfam" id="PF03951">
    <property type="entry name" value="Gln-synt_N"/>
    <property type="match status" value="1"/>
</dbReference>
<reference evidence="19 20" key="1">
    <citation type="submission" date="2015-02" db="EMBL/GenBank/DDBJ databases">
        <title>Genome sequence of thermotolerant Streptomyces cyaneogriseus subsp. Noncyanogenus NMWT1, the producer of nematocidal antibiotics nemadectin.</title>
        <authorList>
            <person name="Wang H."/>
            <person name="Li C."/>
            <person name="Xiang W."/>
            <person name="Wang X."/>
        </authorList>
    </citation>
    <scope>NUCLEOTIDE SEQUENCE [LARGE SCALE GENOMIC DNA]</scope>
    <source>
        <strain evidence="19 20">NMWT 1</strain>
    </source>
</reference>
<evidence type="ECO:0000256" key="3">
    <source>
        <dbReference type="ARBA" id="ARBA00012937"/>
    </source>
</evidence>
<feature type="binding site" evidence="11">
    <location>
        <position position="343"/>
    </location>
    <ligand>
        <name>L-glutamate</name>
        <dbReference type="ChEBI" id="CHEBI:29985"/>
    </ligand>
</feature>
<evidence type="ECO:0000256" key="14">
    <source>
        <dbReference type="PIRSR" id="PIRSR604809-50"/>
    </source>
</evidence>
<evidence type="ECO:0000256" key="5">
    <source>
        <dbReference type="ARBA" id="ARBA00022490"/>
    </source>
</evidence>